<dbReference type="Proteomes" id="UP001500945">
    <property type="component" value="Unassembled WGS sequence"/>
</dbReference>
<gene>
    <name evidence="2" type="ORF">GCM10023168_20160</name>
</gene>
<dbReference type="SUPFAM" id="SSF88713">
    <property type="entry name" value="Glycoside hydrolase/deacetylase"/>
    <property type="match status" value="1"/>
</dbReference>
<dbReference type="PANTHER" id="PTHR10587">
    <property type="entry name" value="GLYCOSYL TRANSFERASE-RELATED"/>
    <property type="match status" value="1"/>
</dbReference>
<name>A0ABP8KGW6_9MICO</name>
<dbReference type="PROSITE" id="PS51677">
    <property type="entry name" value="NODB"/>
    <property type="match status" value="1"/>
</dbReference>
<organism evidence="2 3">
    <name type="scientific">Fodinibacter luteus</name>
    <dbReference type="NCBI Taxonomy" id="552064"/>
    <lineage>
        <taxon>Bacteria</taxon>
        <taxon>Bacillati</taxon>
        <taxon>Actinomycetota</taxon>
        <taxon>Actinomycetes</taxon>
        <taxon>Micrococcales</taxon>
        <taxon>Intrasporangiaceae</taxon>
        <taxon>Fodinibacter (ex Wang et al. 2009)</taxon>
    </lineage>
</organism>
<dbReference type="Gene3D" id="3.20.20.370">
    <property type="entry name" value="Glycoside hydrolase/deacetylase"/>
    <property type="match status" value="1"/>
</dbReference>
<dbReference type="InterPro" id="IPR002509">
    <property type="entry name" value="NODB_dom"/>
</dbReference>
<reference evidence="3" key="1">
    <citation type="journal article" date="2019" name="Int. J. Syst. Evol. Microbiol.">
        <title>The Global Catalogue of Microorganisms (GCM) 10K type strain sequencing project: providing services to taxonomists for standard genome sequencing and annotation.</title>
        <authorList>
            <consortium name="The Broad Institute Genomics Platform"/>
            <consortium name="The Broad Institute Genome Sequencing Center for Infectious Disease"/>
            <person name="Wu L."/>
            <person name="Ma J."/>
        </authorList>
    </citation>
    <scope>NUCLEOTIDE SEQUENCE [LARGE SCALE GENOMIC DNA]</scope>
    <source>
        <strain evidence="3">JCM 17809</strain>
    </source>
</reference>
<proteinExistence type="predicted"/>
<keyword evidence="3" id="KW-1185">Reference proteome</keyword>
<feature type="domain" description="NodB homology" evidence="1">
    <location>
        <begin position="1"/>
        <end position="202"/>
    </location>
</feature>
<dbReference type="InterPro" id="IPR050248">
    <property type="entry name" value="Polysacc_deacetylase_ArnD"/>
</dbReference>
<protein>
    <recommendedName>
        <fullName evidence="1">NodB homology domain-containing protein</fullName>
    </recommendedName>
</protein>
<dbReference type="PANTHER" id="PTHR10587:SF134">
    <property type="entry name" value="SECRETED PROTEIN"/>
    <property type="match status" value="1"/>
</dbReference>
<comment type="caution">
    <text evidence="2">The sequence shown here is derived from an EMBL/GenBank/DDBJ whole genome shotgun (WGS) entry which is preliminary data.</text>
</comment>
<evidence type="ECO:0000313" key="3">
    <source>
        <dbReference type="Proteomes" id="UP001500945"/>
    </source>
</evidence>
<accession>A0ABP8KGW6</accession>
<dbReference type="InterPro" id="IPR011330">
    <property type="entry name" value="Glyco_hydro/deAcase_b/a-brl"/>
</dbReference>
<dbReference type="Pfam" id="PF01522">
    <property type="entry name" value="Polysacc_deac_1"/>
    <property type="match status" value="1"/>
</dbReference>
<dbReference type="EMBL" id="BAABGM010000013">
    <property type="protein sequence ID" value="GAA4405946.1"/>
    <property type="molecule type" value="Genomic_DNA"/>
</dbReference>
<evidence type="ECO:0000313" key="2">
    <source>
        <dbReference type="EMBL" id="GAA4405946.1"/>
    </source>
</evidence>
<sequence>MLTLDACGGPRGTGYDTDLIELLRRHEVAATLFLNHRWVTERPGPARELAADPLFEVTSHGVRHLPLSVDGRRAYGIRGTRDVGQAYDELTGNNETLEELTGAPVRWFRPGTAYCDDVAARMARELGTPVVGFSVNGDGGATLGPAQVAAEVRRARPGDIVIAHLNQPSGGTAEGFAKALPRMLDEGTTFARLGDVLPDAPR</sequence>
<evidence type="ECO:0000259" key="1">
    <source>
        <dbReference type="PROSITE" id="PS51677"/>
    </source>
</evidence>